<dbReference type="PANTHER" id="PTHR28580">
    <property type="entry name" value="GENERAL TRANSCRIPTION FACTOR IIH SUBUNIT 5"/>
    <property type="match status" value="1"/>
</dbReference>
<name>A0A183T2Y7_SCHSO</name>
<evidence type="ECO:0000256" key="2">
    <source>
        <dbReference type="ARBA" id="ARBA00007470"/>
    </source>
</evidence>
<dbReference type="PANTHER" id="PTHR28580:SF1">
    <property type="entry name" value="GENERAL TRANSCRIPTION FACTOR IIH SUBUNIT 5"/>
    <property type="match status" value="1"/>
</dbReference>
<keyword evidence="3 8" id="KW-0227">DNA damage</keyword>
<comment type="function">
    <text evidence="8">In NER, TFIIH acts by opening DNA around the lesion to allow the excision of the damaged oligonucleotide and its replacement by a new DNA fragment. In transcription, TFIIH has an essential role in transcription initiation. When the pre-initiation complex (PIC) has been established, TFIIH is required for promoter opening and promoter escape.</text>
</comment>
<comment type="subcellular location">
    <subcellularLocation>
        <location evidence="1 8">Nucleus</location>
    </subcellularLocation>
</comment>
<dbReference type="InterPro" id="IPR035935">
    <property type="entry name" value="TFB5-like_sf"/>
</dbReference>
<dbReference type="EMBL" id="UYSU01036120">
    <property type="protein sequence ID" value="VDL97220.1"/>
    <property type="molecule type" value="Genomic_DNA"/>
</dbReference>
<reference evidence="9 10" key="2">
    <citation type="submission" date="2018-11" db="EMBL/GenBank/DDBJ databases">
        <authorList>
            <consortium name="Pathogen Informatics"/>
        </authorList>
    </citation>
    <scope>NUCLEOTIDE SEQUENCE [LARGE SCALE GENOMIC DNA]</scope>
    <source>
        <strain evidence="9 10">NST_G2</strain>
    </source>
</reference>
<proteinExistence type="inferred from homology"/>
<dbReference type="FunFam" id="3.30.70.1220:FF:000001">
    <property type="entry name" value="General transcription factor IIH subunit 5"/>
    <property type="match status" value="1"/>
</dbReference>
<dbReference type="SMART" id="SM01395">
    <property type="entry name" value="Tbf5"/>
    <property type="match status" value="1"/>
</dbReference>
<keyword evidence="5 8" id="KW-0804">Transcription</keyword>
<gene>
    <name evidence="9" type="ORF">SSLN_LOCUS10835</name>
</gene>
<accession>A0A183T2Y7</accession>
<keyword evidence="6 8" id="KW-0234">DNA repair</keyword>
<dbReference type="GO" id="GO:0006367">
    <property type="term" value="P:transcription initiation at RNA polymerase II promoter"/>
    <property type="evidence" value="ECO:0007669"/>
    <property type="project" value="UniProtKB-UniRule"/>
</dbReference>
<comment type="subunit">
    <text evidence="8">Component of the 7-subunit TFIIH core complex.</text>
</comment>
<dbReference type="OrthoDB" id="354at2759"/>
<evidence type="ECO:0000256" key="5">
    <source>
        <dbReference type="ARBA" id="ARBA00023163"/>
    </source>
</evidence>
<dbReference type="AlphaFoldDB" id="A0A183T2Y7"/>
<dbReference type="WBParaSite" id="SSLN_0001125801-mRNA-1">
    <property type="protein sequence ID" value="SSLN_0001125801-mRNA-1"/>
    <property type="gene ID" value="SSLN_0001125801"/>
</dbReference>
<evidence type="ECO:0000256" key="4">
    <source>
        <dbReference type="ARBA" id="ARBA00023015"/>
    </source>
</evidence>
<dbReference type="GO" id="GO:0006294">
    <property type="term" value="P:nucleotide-excision repair, preincision complex assembly"/>
    <property type="evidence" value="ECO:0007669"/>
    <property type="project" value="TreeGrafter"/>
</dbReference>
<keyword evidence="7 8" id="KW-0539">Nucleus</keyword>
<sequence>MVNVHKGVLIRCDPAMKQFLIHLSENLILGTQFLYNDLDDCHIFIDPEVLPKLQEQVDNLMEKLSFPLATDAD</sequence>
<comment type="similarity">
    <text evidence="2 8">Belongs to the TFB5 family.</text>
</comment>
<evidence type="ECO:0000256" key="8">
    <source>
        <dbReference type="RuleBase" id="RU368032"/>
    </source>
</evidence>
<evidence type="ECO:0000313" key="11">
    <source>
        <dbReference type="WBParaSite" id="SSLN_0001125801-mRNA-1"/>
    </source>
</evidence>
<dbReference type="STRING" id="70667.A0A183T2Y7"/>
<evidence type="ECO:0000256" key="1">
    <source>
        <dbReference type="ARBA" id="ARBA00004123"/>
    </source>
</evidence>
<dbReference type="SUPFAM" id="SSF142897">
    <property type="entry name" value="TFB5-like"/>
    <property type="match status" value="1"/>
</dbReference>
<dbReference type="GO" id="GO:0005675">
    <property type="term" value="C:transcription factor TFIIH holo complex"/>
    <property type="evidence" value="ECO:0007669"/>
    <property type="project" value="TreeGrafter"/>
</dbReference>
<organism evidence="11">
    <name type="scientific">Schistocephalus solidus</name>
    <name type="common">Tapeworm</name>
    <dbReference type="NCBI Taxonomy" id="70667"/>
    <lineage>
        <taxon>Eukaryota</taxon>
        <taxon>Metazoa</taxon>
        <taxon>Spiralia</taxon>
        <taxon>Lophotrochozoa</taxon>
        <taxon>Platyhelminthes</taxon>
        <taxon>Cestoda</taxon>
        <taxon>Eucestoda</taxon>
        <taxon>Diphyllobothriidea</taxon>
        <taxon>Diphyllobothriidae</taxon>
        <taxon>Schistocephalus</taxon>
    </lineage>
</organism>
<protein>
    <recommendedName>
        <fullName evidence="8">General transcription and DNA repair factor IIH subunit TFB5</fullName>
    </recommendedName>
</protein>
<keyword evidence="10" id="KW-1185">Reference proteome</keyword>
<evidence type="ECO:0000256" key="3">
    <source>
        <dbReference type="ARBA" id="ARBA00022763"/>
    </source>
</evidence>
<dbReference type="InterPro" id="IPR009400">
    <property type="entry name" value="TFIIH_TTDA/Tfb5"/>
</dbReference>
<keyword evidence="4 8" id="KW-0805">Transcription regulation</keyword>
<evidence type="ECO:0000256" key="7">
    <source>
        <dbReference type="ARBA" id="ARBA00023242"/>
    </source>
</evidence>
<dbReference type="GO" id="GO:0000439">
    <property type="term" value="C:transcription factor TFIIH core complex"/>
    <property type="evidence" value="ECO:0007669"/>
    <property type="project" value="UniProtKB-UniRule"/>
</dbReference>
<dbReference type="Proteomes" id="UP000275846">
    <property type="component" value="Unassembled WGS sequence"/>
</dbReference>
<dbReference type="Pfam" id="PF06331">
    <property type="entry name" value="Tfb5"/>
    <property type="match status" value="1"/>
</dbReference>
<reference evidence="11" key="1">
    <citation type="submission" date="2016-06" db="UniProtKB">
        <authorList>
            <consortium name="WormBaseParasite"/>
        </authorList>
    </citation>
    <scope>IDENTIFICATION</scope>
</reference>
<evidence type="ECO:0000256" key="6">
    <source>
        <dbReference type="ARBA" id="ARBA00023204"/>
    </source>
</evidence>
<evidence type="ECO:0000313" key="9">
    <source>
        <dbReference type="EMBL" id="VDL97220.1"/>
    </source>
</evidence>
<dbReference type="Gene3D" id="3.30.70.1220">
    <property type="entry name" value="TFB5-like"/>
    <property type="match status" value="1"/>
</dbReference>
<evidence type="ECO:0000313" key="10">
    <source>
        <dbReference type="Proteomes" id="UP000275846"/>
    </source>
</evidence>